<evidence type="ECO:0000313" key="2">
    <source>
        <dbReference type="EMBL" id="MBO8481731.1"/>
    </source>
</evidence>
<dbReference type="EMBL" id="JADILY010000085">
    <property type="protein sequence ID" value="MBO8481731.1"/>
    <property type="molecule type" value="Genomic_DNA"/>
</dbReference>
<evidence type="ECO:0000313" key="3">
    <source>
        <dbReference type="Proteomes" id="UP000823772"/>
    </source>
</evidence>
<feature type="chain" id="PRO_5039184109" description="Tetratricopeptide repeat protein" evidence="1">
    <location>
        <begin position="25"/>
        <end position="89"/>
    </location>
</feature>
<accession>A0A9D9J0U0</accession>
<dbReference type="AlphaFoldDB" id="A0A9D9J0U0"/>
<keyword evidence="1" id="KW-0732">Signal</keyword>
<comment type="caution">
    <text evidence="2">The sequence shown here is derived from an EMBL/GenBank/DDBJ whole genome shotgun (WGS) entry which is preliminary data.</text>
</comment>
<proteinExistence type="predicted"/>
<dbReference type="Gene3D" id="1.25.40.10">
    <property type="entry name" value="Tetratricopeptide repeat domain"/>
    <property type="match status" value="1"/>
</dbReference>
<organism evidence="2 3">
    <name type="scientific">Candidatus Merdivivens faecigallinarum</name>
    <dbReference type="NCBI Taxonomy" id="2840871"/>
    <lineage>
        <taxon>Bacteria</taxon>
        <taxon>Pseudomonadati</taxon>
        <taxon>Bacteroidota</taxon>
        <taxon>Bacteroidia</taxon>
        <taxon>Bacteroidales</taxon>
        <taxon>Muribaculaceae</taxon>
        <taxon>Muribaculaceae incertae sedis</taxon>
        <taxon>Candidatus Merdivivens</taxon>
    </lineage>
</organism>
<dbReference type="SUPFAM" id="SSF48452">
    <property type="entry name" value="TPR-like"/>
    <property type="match status" value="1"/>
</dbReference>
<protein>
    <recommendedName>
        <fullName evidence="4">Tetratricopeptide repeat protein</fullName>
    </recommendedName>
</protein>
<evidence type="ECO:0000256" key="1">
    <source>
        <dbReference type="SAM" id="SignalP"/>
    </source>
</evidence>
<dbReference type="InterPro" id="IPR011990">
    <property type="entry name" value="TPR-like_helical_dom_sf"/>
</dbReference>
<dbReference type="Proteomes" id="UP000823772">
    <property type="component" value="Unassembled WGS sequence"/>
</dbReference>
<sequence length="89" mass="9862">MRELSRIFLIAVVFLIVRVGTLSAADEPATQDTTDALLELLEREPGNVDALSQLYAIYMRQGDYGEAQRYALRISEVAQENGDMHTGSS</sequence>
<name>A0A9D9J0U0_9BACT</name>
<reference evidence="2" key="2">
    <citation type="journal article" date="2021" name="PeerJ">
        <title>Extensive microbial diversity within the chicken gut microbiome revealed by metagenomics and culture.</title>
        <authorList>
            <person name="Gilroy R."/>
            <person name="Ravi A."/>
            <person name="Getino M."/>
            <person name="Pursley I."/>
            <person name="Horton D.L."/>
            <person name="Alikhan N.F."/>
            <person name="Baker D."/>
            <person name="Gharbi K."/>
            <person name="Hall N."/>
            <person name="Watson M."/>
            <person name="Adriaenssens E.M."/>
            <person name="Foster-Nyarko E."/>
            <person name="Jarju S."/>
            <person name="Secka A."/>
            <person name="Antonio M."/>
            <person name="Oren A."/>
            <person name="Chaudhuri R.R."/>
            <person name="La Ragione R."/>
            <person name="Hildebrand F."/>
            <person name="Pallen M.J."/>
        </authorList>
    </citation>
    <scope>NUCLEOTIDE SEQUENCE</scope>
    <source>
        <strain evidence="2">B3-2255</strain>
    </source>
</reference>
<gene>
    <name evidence="2" type="ORF">IAC87_04195</name>
</gene>
<feature type="signal peptide" evidence="1">
    <location>
        <begin position="1"/>
        <end position="24"/>
    </location>
</feature>
<reference evidence="2" key="1">
    <citation type="submission" date="2020-10" db="EMBL/GenBank/DDBJ databases">
        <authorList>
            <person name="Gilroy R."/>
        </authorList>
    </citation>
    <scope>NUCLEOTIDE SEQUENCE</scope>
    <source>
        <strain evidence="2">B3-2255</strain>
    </source>
</reference>
<evidence type="ECO:0008006" key="4">
    <source>
        <dbReference type="Google" id="ProtNLM"/>
    </source>
</evidence>